<evidence type="ECO:0000313" key="2">
    <source>
        <dbReference type="EMBL" id="TKA38212.1"/>
    </source>
</evidence>
<dbReference type="InterPro" id="IPR036526">
    <property type="entry name" value="C-N_Hydrolase_sf"/>
</dbReference>
<name>A0A4U0US25_9PEZI</name>
<dbReference type="AlphaFoldDB" id="A0A4U0US25"/>
<dbReference type="PROSITE" id="PS50263">
    <property type="entry name" value="CN_HYDROLASE"/>
    <property type="match status" value="1"/>
</dbReference>
<proteinExistence type="predicted"/>
<gene>
    <name evidence="2" type="ORF">B0A54_09152</name>
</gene>
<dbReference type="InterPro" id="IPR003010">
    <property type="entry name" value="C-N_Hydrolase"/>
</dbReference>
<reference evidence="2 3" key="1">
    <citation type="submission" date="2017-03" db="EMBL/GenBank/DDBJ databases">
        <title>Genomes of endolithic fungi from Antarctica.</title>
        <authorList>
            <person name="Coleine C."/>
            <person name="Masonjones S."/>
            <person name="Stajich J.E."/>
        </authorList>
    </citation>
    <scope>NUCLEOTIDE SEQUENCE [LARGE SCALE GENOMIC DNA]</scope>
    <source>
        <strain evidence="2 3">CCFEE 5311</strain>
    </source>
</reference>
<dbReference type="PANTHER" id="PTHR11750">
    <property type="entry name" value="PROTEIN N-TERMINAL AMIDASE"/>
    <property type="match status" value="1"/>
</dbReference>
<sequence length="324" mass="35874">MRIATLQFAPTLGAVEANIRLANSLLETSRPTHLDLLVLPELAFTGYNFPSLKAIEPFLEPTASGPSTEWAIATARRLHCHVIVGYPERHTNPETGQTTNYNATVTVGPSGEVLANYRKSFLYYTDETWASEGFRDTPWQQPFFLSSKLGGLASVGHGICMDINPYRFEAPWTAYEFATAMLEANVKLVVLSMAWLTRLSEQDLAVEPERPDMETVAYWLERFYPLLNAGAGEEVVVVIANRCGTEGNRVRNGSVQLENGHVEVEQGDRVCYAGSSCAMRFQGGQVRMFEKAGHEVAILGKGEESVLVVDTEQPARYLLQHKVA</sequence>
<evidence type="ECO:0000313" key="3">
    <source>
        <dbReference type="Proteomes" id="UP000310066"/>
    </source>
</evidence>
<dbReference type="SUPFAM" id="SSF56317">
    <property type="entry name" value="Carbon-nitrogen hydrolase"/>
    <property type="match status" value="1"/>
</dbReference>
<dbReference type="STRING" id="329885.A0A4U0US25"/>
<evidence type="ECO:0000259" key="1">
    <source>
        <dbReference type="PROSITE" id="PS50263"/>
    </source>
</evidence>
<dbReference type="GO" id="GO:0070773">
    <property type="term" value="F:protein-N-terminal glutamine amidohydrolase activity"/>
    <property type="evidence" value="ECO:0007669"/>
    <property type="project" value="InterPro"/>
</dbReference>
<dbReference type="Proteomes" id="UP000310066">
    <property type="component" value="Unassembled WGS sequence"/>
</dbReference>
<accession>A0A4U0US25</accession>
<comment type="caution">
    <text evidence="2">The sequence shown here is derived from an EMBL/GenBank/DDBJ whole genome shotgun (WGS) entry which is preliminary data.</text>
</comment>
<dbReference type="OrthoDB" id="201515at2759"/>
<dbReference type="Pfam" id="PF00795">
    <property type="entry name" value="CN_hydrolase"/>
    <property type="match status" value="1"/>
</dbReference>
<dbReference type="GO" id="GO:0008418">
    <property type="term" value="F:protein-N-terminal asparagine amidohydrolase activity"/>
    <property type="evidence" value="ECO:0007669"/>
    <property type="project" value="InterPro"/>
</dbReference>
<dbReference type="InterPro" id="IPR039703">
    <property type="entry name" value="Nta1"/>
</dbReference>
<dbReference type="PANTHER" id="PTHR11750:SF26">
    <property type="entry name" value="PROTEIN N-TERMINAL AMIDASE"/>
    <property type="match status" value="1"/>
</dbReference>
<organism evidence="2 3">
    <name type="scientific">Friedmanniomyces endolithicus</name>
    <dbReference type="NCBI Taxonomy" id="329885"/>
    <lineage>
        <taxon>Eukaryota</taxon>
        <taxon>Fungi</taxon>
        <taxon>Dikarya</taxon>
        <taxon>Ascomycota</taxon>
        <taxon>Pezizomycotina</taxon>
        <taxon>Dothideomycetes</taxon>
        <taxon>Dothideomycetidae</taxon>
        <taxon>Mycosphaerellales</taxon>
        <taxon>Teratosphaeriaceae</taxon>
        <taxon>Friedmanniomyces</taxon>
    </lineage>
</organism>
<feature type="domain" description="CN hydrolase" evidence="1">
    <location>
        <begin position="1"/>
        <end position="313"/>
    </location>
</feature>
<dbReference type="Gene3D" id="3.60.110.10">
    <property type="entry name" value="Carbon-nitrogen hydrolase"/>
    <property type="match status" value="1"/>
</dbReference>
<protein>
    <recommendedName>
        <fullName evidence="1">CN hydrolase domain-containing protein</fullName>
    </recommendedName>
</protein>
<dbReference type="EMBL" id="NAJP01000046">
    <property type="protein sequence ID" value="TKA38212.1"/>
    <property type="molecule type" value="Genomic_DNA"/>
</dbReference>
<dbReference type="GO" id="GO:0030163">
    <property type="term" value="P:protein catabolic process"/>
    <property type="evidence" value="ECO:0007669"/>
    <property type="project" value="TreeGrafter"/>
</dbReference>